<keyword evidence="1" id="KW-0812">Transmembrane</keyword>
<keyword evidence="1" id="KW-1133">Transmembrane helix</keyword>
<feature type="transmembrane region" description="Helical" evidence="1">
    <location>
        <begin position="79"/>
        <end position="101"/>
    </location>
</feature>
<keyword evidence="1" id="KW-0472">Membrane</keyword>
<evidence type="ECO:0000256" key="1">
    <source>
        <dbReference type="SAM" id="Phobius"/>
    </source>
</evidence>
<keyword evidence="3" id="KW-1185">Reference proteome</keyword>
<proteinExistence type="predicted"/>
<protein>
    <submittedName>
        <fullName evidence="2">Putative membrane protein</fullName>
    </submittedName>
</protein>
<dbReference type="Proteomes" id="UP000033562">
    <property type="component" value="Unassembled WGS sequence"/>
</dbReference>
<gene>
    <name evidence="2" type="ORF">NLO413_1033</name>
</gene>
<evidence type="ECO:0000313" key="2">
    <source>
        <dbReference type="EMBL" id="KJV69633.1"/>
    </source>
</evidence>
<feature type="transmembrane region" description="Helical" evidence="1">
    <location>
        <begin position="20"/>
        <end position="42"/>
    </location>
</feature>
<dbReference type="AlphaFoldDB" id="A0A0F3NNN1"/>
<feature type="transmembrane region" description="Helical" evidence="1">
    <location>
        <begin position="48"/>
        <end position="67"/>
    </location>
</feature>
<accession>A0A0F3NNN1</accession>
<organism evidence="2 3">
    <name type="scientific">Candidatus Neoehrlichia procyonis str. RAC413</name>
    <dbReference type="NCBI Taxonomy" id="1359163"/>
    <lineage>
        <taxon>Bacteria</taxon>
        <taxon>Pseudomonadati</taxon>
        <taxon>Pseudomonadota</taxon>
        <taxon>Alphaproteobacteria</taxon>
        <taxon>Rickettsiales</taxon>
        <taxon>Anaplasmataceae</taxon>
        <taxon>Candidatus Neoehrlichia</taxon>
    </lineage>
</organism>
<reference evidence="2 3" key="1">
    <citation type="submission" date="2015-02" db="EMBL/GenBank/DDBJ databases">
        <title>Genome Sequencing of Rickettsiales.</title>
        <authorList>
            <person name="Daugherty S.C."/>
            <person name="Su Q."/>
            <person name="Abolude K."/>
            <person name="Beier-Sexton M."/>
            <person name="Carlyon J.A."/>
            <person name="Carter R."/>
            <person name="Day N.P."/>
            <person name="Dumler S.J."/>
            <person name="Dyachenko V."/>
            <person name="Godinez A."/>
            <person name="Kurtti T.J."/>
            <person name="Lichay M."/>
            <person name="Mullins K.E."/>
            <person name="Ott S."/>
            <person name="Pappas-Brown V."/>
            <person name="Paris D.H."/>
            <person name="Patel P."/>
            <person name="Richards A.L."/>
            <person name="Sadzewicz L."/>
            <person name="Sears K."/>
            <person name="Seidman D."/>
            <person name="Sengamalay N."/>
            <person name="Stenos J."/>
            <person name="Tallon L.J."/>
            <person name="Vincent G."/>
            <person name="Fraser C.M."/>
            <person name="Munderloh U."/>
            <person name="Dunning-Hotopp J.C."/>
        </authorList>
    </citation>
    <scope>NUCLEOTIDE SEQUENCE [LARGE SCALE GENOMIC DNA]</scope>
    <source>
        <strain evidence="2 3">RAC413</strain>
    </source>
</reference>
<dbReference type="EMBL" id="LANX01000001">
    <property type="protein sequence ID" value="KJV69633.1"/>
    <property type="molecule type" value="Genomic_DNA"/>
</dbReference>
<name>A0A0F3NNN1_9RICK</name>
<evidence type="ECO:0000313" key="3">
    <source>
        <dbReference type="Proteomes" id="UP000033562"/>
    </source>
</evidence>
<sequence length="102" mass="12206">MCEFLLSKTVYQFTLRVDFLFFAVCFFYIELLPCYLLLFVTGVIRDCIYAFPLGATPLMYTIIHFVLNNNTKRKIQKKYLIMTLLFIYGLHWMMCSIFLAVW</sequence>
<comment type="caution">
    <text evidence="2">The sequence shown here is derived from an EMBL/GenBank/DDBJ whole genome shotgun (WGS) entry which is preliminary data.</text>
</comment>